<protein>
    <submittedName>
        <fullName evidence="2">Retinol dehydrogenase</fullName>
    </submittedName>
</protein>
<dbReference type="GO" id="GO:0016491">
    <property type="term" value="F:oxidoreductase activity"/>
    <property type="evidence" value="ECO:0007669"/>
    <property type="project" value="UniProtKB-KW"/>
</dbReference>
<dbReference type="CDD" id="cd05327">
    <property type="entry name" value="retinol-DH_like_SDR_c_like"/>
    <property type="match status" value="1"/>
</dbReference>
<organism evidence="2 3">
    <name type="scientific">Acrasis kona</name>
    <dbReference type="NCBI Taxonomy" id="1008807"/>
    <lineage>
        <taxon>Eukaryota</taxon>
        <taxon>Discoba</taxon>
        <taxon>Heterolobosea</taxon>
        <taxon>Tetramitia</taxon>
        <taxon>Eutetramitia</taxon>
        <taxon>Acrasidae</taxon>
        <taxon>Acrasis</taxon>
    </lineage>
</organism>
<comment type="caution">
    <text evidence="2">The sequence shown here is derived from an EMBL/GenBank/DDBJ whole genome shotgun (WGS) entry which is preliminary data.</text>
</comment>
<dbReference type="PRINTS" id="PR00081">
    <property type="entry name" value="GDHRDH"/>
</dbReference>
<dbReference type="InterPro" id="IPR002347">
    <property type="entry name" value="SDR_fam"/>
</dbReference>
<name>A0AAW2ZQZ8_9EUKA</name>
<sequence length="317" mass="34961">MGNSTSGFNGNSTAEQVVDACVTDSLLGKQAVITGANTGIGLETAKQLYRKGAHIVMACRTAERMEDAKEKIIKEVGDQKGVGSIECSLLDLGSLESVKDFADRWEKRTDKKEIDYLILNAGVMVPPLSRTKEGFELQIGTNHLGHFALTNRLLKNLSKGTHARIVVLSSRAHEGGKMNFDDLNFEKTSYGMGMSAYAQSKLANVLFAKELQRKLNNTAYKNVQVPVLHPGVIKTELGRDNSTSTWFYWAAQYFIKSVPQGAATTIYCTVGQDVKGGEYFQDCQQSECKPQGNNQKDAERLWDISEKLTDTKFPSDL</sequence>
<dbReference type="EMBL" id="JAOPGA020001796">
    <property type="protein sequence ID" value="KAL0491393.1"/>
    <property type="molecule type" value="Genomic_DNA"/>
</dbReference>
<proteinExistence type="predicted"/>
<dbReference type="Gene3D" id="3.40.50.720">
    <property type="entry name" value="NAD(P)-binding Rossmann-like Domain"/>
    <property type="match status" value="1"/>
</dbReference>
<reference evidence="2 3" key="1">
    <citation type="submission" date="2024-03" db="EMBL/GenBank/DDBJ databases">
        <title>The Acrasis kona genome and developmental transcriptomes reveal deep origins of eukaryotic multicellular pathways.</title>
        <authorList>
            <person name="Sheikh S."/>
            <person name="Fu C.-J."/>
            <person name="Brown M.W."/>
            <person name="Baldauf S.L."/>
        </authorList>
    </citation>
    <scope>NUCLEOTIDE SEQUENCE [LARGE SCALE GENOMIC DNA]</scope>
    <source>
        <strain evidence="2 3">ATCC MYA-3509</strain>
    </source>
</reference>
<keyword evidence="3" id="KW-1185">Reference proteome</keyword>
<accession>A0AAW2ZQZ8</accession>
<evidence type="ECO:0000313" key="2">
    <source>
        <dbReference type="EMBL" id="KAL0491393.1"/>
    </source>
</evidence>
<dbReference type="PANTHER" id="PTHR43157">
    <property type="entry name" value="PHOSPHATIDYLINOSITOL-GLYCAN BIOSYNTHESIS CLASS F PROTEIN-RELATED"/>
    <property type="match status" value="1"/>
</dbReference>
<evidence type="ECO:0000256" key="1">
    <source>
        <dbReference type="ARBA" id="ARBA00023002"/>
    </source>
</evidence>
<dbReference type="InterPro" id="IPR036291">
    <property type="entry name" value="NAD(P)-bd_dom_sf"/>
</dbReference>
<dbReference type="PANTHER" id="PTHR43157:SF31">
    <property type="entry name" value="PHOSPHATIDYLINOSITOL-GLYCAN BIOSYNTHESIS CLASS F PROTEIN"/>
    <property type="match status" value="1"/>
</dbReference>
<dbReference type="AlphaFoldDB" id="A0AAW2ZQZ8"/>
<dbReference type="Proteomes" id="UP001431209">
    <property type="component" value="Unassembled WGS sequence"/>
</dbReference>
<dbReference type="SUPFAM" id="SSF51735">
    <property type="entry name" value="NAD(P)-binding Rossmann-fold domains"/>
    <property type="match status" value="1"/>
</dbReference>
<evidence type="ECO:0000313" key="3">
    <source>
        <dbReference type="Proteomes" id="UP001431209"/>
    </source>
</evidence>
<keyword evidence="1" id="KW-0560">Oxidoreductase</keyword>
<gene>
    <name evidence="2" type="ORF">AKO1_002431</name>
</gene>
<dbReference type="Pfam" id="PF00106">
    <property type="entry name" value="adh_short"/>
    <property type="match status" value="1"/>
</dbReference>